<dbReference type="Pfam" id="PF09828">
    <property type="entry name" value="ChrB_C"/>
    <property type="match status" value="1"/>
</dbReference>
<keyword evidence="3" id="KW-1185">Reference proteome</keyword>
<accession>A0A516H521</accession>
<evidence type="ECO:0000313" key="2">
    <source>
        <dbReference type="EMBL" id="QDO98832.1"/>
    </source>
</evidence>
<keyword evidence="2" id="KW-0808">Transferase</keyword>
<dbReference type="EMBL" id="CP041636">
    <property type="protein sequence ID" value="QDO98832.1"/>
    <property type="molecule type" value="Genomic_DNA"/>
</dbReference>
<dbReference type="Proteomes" id="UP000317496">
    <property type="component" value="Chromosome"/>
</dbReference>
<dbReference type="OrthoDB" id="9784302at2"/>
<dbReference type="Gene3D" id="3.40.250.10">
    <property type="entry name" value="Rhodanese-like domain"/>
    <property type="match status" value="1"/>
</dbReference>
<dbReference type="RefSeq" id="WP_144257829.1">
    <property type="nucleotide sequence ID" value="NZ_CP041636.1"/>
</dbReference>
<organism evidence="2 3">
    <name type="scientific">Ferrovibrio terrae</name>
    <dbReference type="NCBI Taxonomy" id="2594003"/>
    <lineage>
        <taxon>Bacteria</taxon>
        <taxon>Pseudomonadati</taxon>
        <taxon>Pseudomonadota</taxon>
        <taxon>Alphaproteobacteria</taxon>
        <taxon>Rhodospirillales</taxon>
        <taxon>Rhodospirillaceae</taxon>
        <taxon>Ferrovibrio</taxon>
    </lineage>
</organism>
<evidence type="ECO:0000313" key="3">
    <source>
        <dbReference type="Proteomes" id="UP000317496"/>
    </source>
</evidence>
<dbReference type="GO" id="GO:0016740">
    <property type="term" value="F:transferase activity"/>
    <property type="evidence" value="ECO:0007669"/>
    <property type="project" value="UniProtKB-KW"/>
</dbReference>
<dbReference type="KEGG" id="fer:FNB15_16825"/>
<dbReference type="PROSITE" id="PS50206">
    <property type="entry name" value="RHODANESE_3"/>
    <property type="match status" value="1"/>
</dbReference>
<dbReference type="InterPro" id="IPR001763">
    <property type="entry name" value="Rhodanese-like_dom"/>
</dbReference>
<protein>
    <submittedName>
        <fullName evidence="2">Sulfurtransferase</fullName>
    </submittedName>
</protein>
<gene>
    <name evidence="2" type="ORF">FNB15_16825</name>
</gene>
<dbReference type="Pfam" id="PF00581">
    <property type="entry name" value="Rhodanese"/>
    <property type="match status" value="1"/>
</dbReference>
<reference evidence="2 3" key="1">
    <citation type="submission" date="2019-07" db="EMBL/GenBank/DDBJ databases">
        <title>Genome sequencing for Ferrovibrio sp. K5.</title>
        <authorList>
            <person name="Park S.-J."/>
        </authorList>
    </citation>
    <scope>NUCLEOTIDE SEQUENCE [LARGE SCALE GENOMIC DNA]</scope>
    <source>
        <strain evidence="2 3">K5</strain>
    </source>
</reference>
<dbReference type="InterPro" id="IPR018634">
    <property type="entry name" value="ChrB_C"/>
</dbReference>
<dbReference type="SUPFAM" id="SSF52821">
    <property type="entry name" value="Rhodanese/Cell cycle control phosphatase"/>
    <property type="match status" value="1"/>
</dbReference>
<dbReference type="InterPro" id="IPR036873">
    <property type="entry name" value="Rhodanese-like_dom_sf"/>
</dbReference>
<dbReference type="AlphaFoldDB" id="A0A516H521"/>
<name>A0A516H521_9PROT</name>
<feature type="domain" description="Rhodanese" evidence="1">
    <location>
        <begin position="21"/>
        <end position="111"/>
    </location>
</feature>
<dbReference type="SMART" id="SM00450">
    <property type="entry name" value="RHOD"/>
    <property type="match status" value="1"/>
</dbReference>
<evidence type="ECO:0000259" key="1">
    <source>
        <dbReference type="PROSITE" id="PS50206"/>
    </source>
</evidence>
<proteinExistence type="predicted"/>
<sequence length="268" mass="29603">MDTSTLPPSISITELAREQAAGRFPVLLDVRREERYAEAGSTLRGARRRRPDALAHWANDLPRDAEIIVACVHGHEVSQGAAAELRRRGFRARYLADGIEGWRSAGGPMQPKPSADSRRWITRERPKIDRIACPWLVRRFIDADATFLYVPSDQVFARAAEWQATPYDIPGAAYSHDGAFCSFDTFIARHDLKDDPALAQLALIVRAADTGRPELAPQAPGLLAISLGLSAMLQDDDIMLERGMLIYDALYAWCASAVNESHGWPPAA</sequence>